<comment type="pathway">
    <text evidence="1 4">Glycan biosynthesis; trehalose biosynthesis.</text>
</comment>
<name>E7QTX1_HALPU</name>
<dbReference type="EMBL" id="FRAN01000003">
    <property type="protein sequence ID" value="SHK86890.1"/>
    <property type="molecule type" value="Genomic_DNA"/>
</dbReference>
<protein>
    <recommendedName>
        <fullName evidence="4">Trehalose 6-phosphate phosphatase</fullName>
        <ecNumber evidence="4">3.1.3.12</ecNumber>
    </recommendedName>
</protein>
<dbReference type="OrthoDB" id="70105at2157"/>
<comment type="catalytic activity">
    <reaction evidence="4">
        <text>alpha,alpha-trehalose 6-phosphate + H2O = alpha,alpha-trehalose + phosphate</text>
        <dbReference type="Rhea" id="RHEA:23420"/>
        <dbReference type="ChEBI" id="CHEBI:15377"/>
        <dbReference type="ChEBI" id="CHEBI:16551"/>
        <dbReference type="ChEBI" id="CHEBI:43474"/>
        <dbReference type="ChEBI" id="CHEBI:58429"/>
        <dbReference type="EC" id="3.1.3.12"/>
    </reaction>
</comment>
<dbReference type="EC" id="3.1.3.12" evidence="4"/>
<evidence type="ECO:0000313" key="7">
    <source>
        <dbReference type="Proteomes" id="UP000003751"/>
    </source>
</evidence>
<dbReference type="SUPFAM" id="SSF56784">
    <property type="entry name" value="HAD-like"/>
    <property type="match status" value="1"/>
</dbReference>
<reference evidence="8" key="3">
    <citation type="submission" date="2016-11" db="EMBL/GenBank/DDBJ databases">
        <authorList>
            <person name="Varghese N."/>
            <person name="Submissions S."/>
        </authorList>
    </citation>
    <scope>NUCLEOTIDE SEQUENCE [LARGE SCALE GENOMIC DNA]</scope>
    <source>
        <strain evidence="8">DX253</strain>
    </source>
</reference>
<comment type="function">
    <text evidence="4">Removes the phosphate from trehalose 6-phosphate to produce free trehalose.</text>
</comment>
<dbReference type="UniPathway" id="UPA00299"/>
<dbReference type="InterPro" id="IPR003337">
    <property type="entry name" value="Trehalose_PPase"/>
</dbReference>
<dbReference type="GO" id="GO:0004805">
    <property type="term" value="F:trehalose-phosphatase activity"/>
    <property type="evidence" value="ECO:0007669"/>
    <property type="project" value="UniProtKB-EC"/>
</dbReference>
<accession>E7QTX1</accession>
<dbReference type="GO" id="GO:0046872">
    <property type="term" value="F:metal ion binding"/>
    <property type="evidence" value="ECO:0007669"/>
    <property type="project" value="UniProtKB-KW"/>
</dbReference>
<dbReference type="STRING" id="797209.GCA_000376445_02546"/>
<reference evidence="5 7" key="1">
    <citation type="journal article" date="2014" name="ISME J.">
        <title>Trehalose/2-sulfotrehalose biosynthesis and glycine-betaine uptake are widely spread mechanisms for osmoadaptation in the Halobacteriales.</title>
        <authorList>
            <person name="Youssef N.H."/>
            <person name="Savage-Ashlock K.N."/>
            <person name="McCully A.L."/>
            <person name="Luedtke B."/>
            <person name="Shaw E.I."/>
            <person name="Hoff W.D."/>
            <person name="Elshahed M.S."/>
        </authorList>
    </citation>
    <scope>NUCLEOTIDE SEQUENCE [LARGE SCALE GENOMIC DNA]</scope>
    <source>
        <strain evidence="5 7">DX253</strain>
    </source>
</reference>
<dbReference type="Proteomes" id="UP000003751">
    <property type="component" value="Unassembled WGS sequence"/>
</dbReference>
<dbReference type="RefSeq" id="WP_007979791.1">
    <property type="nucleotide sequence ID" value="NZ_AEMG01000009.1"/>
</dbReference>
<reference evidence="6" key="2">
    <citation type="submission" date="2016-11" db="EMBL/GenBank/DDBJ databases">
        <authorList>
            <person name="Jaros S."/>
            <person name="Januszkiewicz K."/>
            <person name="Wedrychowicz H."/>
        </authorList>
    </citation>
    <scope>NUCLEOTIDE SEQUENCE [LARGE SCALE GENOMIC DNA]</scope>
    <source>
        <strain evidence="6">DX253</strain>
    </source>
</reference>
<dbReference type="EMBL" id="AEMG01000009">
    <property type="protein sequence ID" value="EFW92050.1"/>
    <property type="molecule type" value="Genomic_DNA"/>
</dbReference>
<evidence type="ECO:0000313" key="6">
    <source>
        <dbReference type="EMBL" id="SHK86890.1"/>
    </source>
</evidence>
<evidence type="ECO:0000256" key="3">
    <source>
        <dbReference type="ARBA" id="ARBA00022801"/>
    </source>
</evidence>
<dbReference type="InterPro" id="IPR023214">
    <property type="entry name" value="HAD_sf"/>
</dbReference>
<evidence type="ECO:0000313" key="8">
    <source>
        <dbReference type="Proteomes" id="UP000184203"/>
    </source>
</evidence>
<organism evidence="5 7">
    <name type="scientific">Haladaptatus paucihalophilus DX253</name>
    <dbReference type="NCBI Taxonomy" id="797209"/>
    <lineage>
        <taxon>Archaea</taxon>
        <taxon>Methanobacteriati</taxon>
        <taxon>Methanobacteriota</taxon>
        <taxon>Stenosarchaea group</taxon>
        <taxon>Halobacteria</taxon>
        <taxon>Halobacteriales</taxon>
        <taxon>Haladaptataceae</taxon>
        <taxon>Haladaptatus</taxon>
    </lineage>
</organism>
<dbReference type="PATRIC" id="fig|797209.4.peg.2212"/>
<dbReference type="Proteomes" id="UP000184203">
    <property type="component" value="Unassembled WGS sequence"/>
</dbReference>
<gene>
    <name evidence="6" type="ORF">SAMN05444342_2454</name>
    <name evidence="5" type="ORF">ZOD2009_11255</name>
</gene>
<evidence type="ECO:0000256" key="1">
    <source>
        <dbReference type="ARBA" id="ARBA00005199"/>
    </source>
</evidence>
<dbReference type="CDD" id="cd01627">
    <property type="entry name" value="HAD_TPP"/>
    <property type="match status" value="1"/>
</dbReference>
<keyword evidence="8" id="KW-1185">Reference proteome</keyword>
<dbReference type="Pfam" id="PF02358">
    <property type="entry name" value="Trehalose_PPase"/>
    <property type="match status" value="1"/>
</dbReference>
<dbReference type="InterPro" id="IPR006379">
    <property type="entry name" value="HAD-SF_hydro_IIB"/>
</dbReference>
<dbReference type="NCBIfam" id="TIGR01484">
    <property type="entry name" value="HAD-SF-IIB"/>
    <property type="match status" value="1"/>
</dbReference>
<dbReference type="PANTHER" id="PTHR43768">
    <property type="entry name" value="TREHALOSE 6-PHOSPHATE PHOSPHATASE"/>
    <property type="match status" value="1"/>
</dbReference>
<keyword evidence="4" id="KW-0479">Metal-binding</keyword>
<evidence type="ECO:0000313" key="5">
    <source>
        <dbReference type="EMBL" id="EFW92050.1"/>
    </source>
</evidence>
<comment type="similarity">
    <text evidence="2 4">Belongs to the trehalose phosphatase family.</text>
</comment>
<keyword evidence="4" id="KW-0460">Magnesium</keyword>
<dbReference type="InterPro" id="IPR044651">
    <property type="entry name" value="OTSB-like"/>
</dbReference>
<dbReference type="eggNOG" id="arCOG02831">
    <property type="taxonomic scope" value="Archaea"/>
</dbReference>
<dbReference type="NCBIfam" id="TIGR00685">
    <property type="entry name" value="T6PP"/>
    <property type="match status" value="1"/>
</dbReference>
<keyword evidence="3 4" id="KW-0378">Hydrolase</keyword>
<sequence>MSEDVPDPLHHHLYALVRRLRDTDGMLSMFDFDGSLAPIEDHPDDVRLPPATRTVIEDLRDSPDVQVGIVSGRGLDDLQERVDVDGIAYAGNHGLEIGTSDERHTHPVAEDATDEIGRLSATLDSKLAAIDGAFVEDKGVTASIHYRLTDDDRVPEVREAVRDVVADVEDVRVTTGKQVIELRPDVDWHKGRAIRWLYERRVPDDETWLPLYVGDDRTDEDAFHVLPDMGLGVKVGHEPPTMASYRVADPAAVQKTLSWLAEYGVKFLQSEPAMNRTSPQS</sequence>
<evidence type="ECO:0000256" key="2">
    <source>
        <dbReference type="ARBA" id="ARBA00008770"/>
    </source>
</evidence>
<evidence type="ECO:0000256" key="4">
    <source>
        <dbReference type="RuleBase" id="RU361117"/>
    </source>
</evidence>
<dbReference type="AlphaFoldDB" id="E7QTX1"/>
<dbReference type="GO" id="GO:0005992">
    <property type="term" value="P:trehalose biosynthetic process"/>
    <property type="evidence" value="ECO:0007669"/>
    <property type="project" value="UniProtKB-UniPathway"/>
</dbReference>
<comment type="cofactor">
    <cofactor evidence="4">
        <name>Mg(2+)</name>
        <dbReference type="ChEBI" id="CHEBI:18420"/>
    </cofactor>
</comment>
<proteinExistence type="inferred from homology"/>
<dbReference type="Gene3D" id="3.40.50.1000">
    <property type="entry name" value="HAD superfamily/HAD-like"/>
    <property type="match status" value="1"/>
</dbReference>
<dbReference type="PANTHER" id="PTHR43768:SF3">
    <property type="entry name" value="TREHALOSE 6-PHOSPHATE PHOSPHATASE"/>
    <property type="match status" value="1"/>
</dbReference>
<dbReference type="InterPro" id="IPR036412">
    <property type="entry name" value="HAD-like_sf"/>
</dbReference>
<dbReference type="Gene3D" id="3.30.70.1020">
    <property type="entry name" value="Trehalose-6-phosphate phosphatase related protein, domain 2"/>
    <property type="match status" value="1"/>
</dbReference>